<comment type="caution">
    <text evidence="4">The sequence shown here is derived from an EMBL/GenBank/DDBJ whole genome shotgun (WGS) entry which is preliminary data.</text>
</comment>
<keyword evidence="2" id="KW-0560">Oxidoreductase</keyword>
<dbReference type="OrthoDB" id="37537at2759"/>
<dbReference type="CDD" id="cd19145">
    <property type="entry name" value="AKR_AKR13D1"/>
    <property type="match status" value="1"/>
</dbReference>
<name>A0A6A1WTE4_9ROSI</name>
<sequence>MAEGDKVQIPMTKLGNQGLEVSKLGFGCMGLTGAYNSPLSDEDGISVINYAFNKGITFFDTADVYGPHSNEILLGKALKHLPREKIQIATKFGIQRLQFPHMEVNGSPEYVRSCCEASLKRLGVEYIDLYYQHRIDTKIPIEETIGELKKLVEEGKVKYIGLSEASPSTIRRAHAIHPITAVQMEWSLWTRDIEEEIILTLQAMHPRFQGDNLDRNKTIYSRIESLATKHQCSPAQLALAWVLKQGDDVVPIPGTTKIKNLDNNIGSLKVKLTEEDLKDISDAVPIEEVAVIECFQNMDHLHGSLPTLLQRIDCLCLHFHGCSLCIMPYFCYWKRQI</sequence>
<dbReference type="PANTHER" id="PTHR43625">
    <property type="entry name" value="AFLATOXIN B1 ALDEHYDE REDUCTASE"/>
    <property type="match status" value="1"/>
</dbReference>
<dbReference type="PANTHER" id="PTHR43625:SF99">
    <property type="entry name" value="ALDO-KETO REDUCTASE 1-RELATED"/>
    <property type="match status" value="1"/>
</dbReference>
<gene>
    <name evidence="4" type="ORF">CJ030_MR7G005001</name>
</gene>
<evidence type="ECO:0000256" key="1">
    <source>
        <dbReference type="ARBA" id="ARBA00022857"/>
    </source>
</evidence>
<dbReference type="GO" id="GO:0005737">
    <property type="term" value="C:cytoplasm"/>
    <property type="evidence" value="ECO:0007669"/>
    <property type="project" value="TreeGrafter"/>
</dbReference>
<dbReference type="GO" id="GO:0016491">
    <property type="term" value="F:oxidoreductase activity"/>
    <property type="evidence" value="ECO:0007669"/>
    <property type="project" value="UniProtKB-KW"/>
</dbReference>
<dbReference type="InterPro" id="IPR020471">
    <property type="entry name" value="AKR"/>
</dbReference>
<reference evidence="4 5" key="1">
    <citation type="journal article" date="2019" name="Plant Biotechnol. J.">
        <title>The red bayberry genome and genetic basis of sex determination.</title>
        <authorList>
            <person name="Jia H.M."/>
            <person name="Jia H.J."/>
            <person name="Cai Q.L."/>
            <person name="Wang Y."/>
            <person name="Zhao H.B."/>
            <person name="Yang W.F."/>
            <person name="Wang G.Y."/>
            <person name="Li Y.H."/>
            <person name="Zhan D.L."/>
            <person name="Shen Y.T."/>
            <person name="Niu Q.F."/>
            <person name="Chang L."/>
            <person name="Qiu J."/>
            <person name="Zhao L."/>
            <person name="Xie H.B."/>
            <person name="Fu W.Y."/>
            <person name="Jin J."/>
            <person name="Li X.W."/>
            <person name="Jiao Y."/>
            <person name="Zhou C.C."/>
            <person name="Tu T."/>
            <person name="Chai C.Y."/>
            <person name="Gao J.L."/>
            <person name="Fan L.J."/>
            <person name="van de Weg E."/>
            <person name="Wang J.Y."/>
            <person name="Gao Z.S."/>
        </authorList>
    </citation>
    <scope>NUCLEOTIDE SEQUENCE [LARGE SCALE GENOMIC DNA]</scope>
    <source>
        <tissue evidence="4">Leaves</tissue>
    </source>
</reference>
<evidence type="ECO:0000313" key="5">
    <source>
        <dbReference type="Proteomes" id="UP000516437"/>
    </source>
</evidence>
<evidence type="ECO:0000259" key="3">
    <source>
        <dbReference type="Pfam" id="PF00248"/>
    </source>
</evidence>
<proteinExistence type="predicted"/>
<evidence type="ECO:0000313" key="4">
    <source>
        <dbReference type="EMBL" id="KAB1228231.1"/>
    </source>
</evidence>
<dbReference type="InterPro" id="IPR023210">
    <property type="entry name" value="NADP_OxRdtase_dom"/>
</dbReference>
<accession>A0A6A1WTE4</accession>
<evidence type="ECO:0000256" key="2">
    <source>
        <dbReference type="ARBA" id="ARBA00023002"/>
    </source>
</evidence>
<dbReference type="EMBL" id="RXIC02000006">
    <property type="protein sequence ID" value="KAB1228231.1"/>
    <property type="molecule type" value="Genomic_DNA"/>
</dbReference>
<feature type="domain" description="NADP-dependent oxidoreductase" evidence="3">
    <location>
        <begin position="213"/>
        <end position="282"/>
    </location>
</feature>
<keyword evidence="1" id="KW-0521">NADP</keyword>
<dbReference type="PRINTS" id="PR00069">
    <property type="entry name" value="ALDKETRDTASE"/>
</dbReference>
<dbReference type="SUPFAM" id="SSF51430">
    <property type="entry name" value="NAD(P)-linked oxidoreductase"/>
    <property type="match status" value="1"/>
</dbReference>
<dbReference type="InterPro" id="IPR050791">
    <property type="entry name" value="Aldo-Keto_reductase"/>
</dbReference>
<dbReference type="InterPro" id="IPR036812">
    <property type="entry name" value="NAD(P)_OxRdtase_dom_sf"/>
</dbReference>
<dbReference type="Gene3D" id="3.20.20.100">
    <property type="entry name" value="NADP-dependent oxidoreductase domain"/>
    <property type="match status" value="1"/>
</dbReference>
<protein>
    <submittedName>
        <fullName evidence="4">Putative aldo-keto reductase 1</fullName>
    </submittedName>
</protein>
<feature type="domain" description="NADP-dependent oxidoreductase" evidence="3">
    <location>
        <begin position="23"/>
        <end position="202"/>
    </location>
</feature>
<keyword evidence="5" id="KW-1185">Reference proteome</keyword>
<dbReference type="Proteomes" id="UP000516437">
    <property type="component" value="Unassembled WGS sequence"/>
</dbReference>
<dbReference type="AlphaFoldDB" id="A0A6A1WTE4"/>
<dbReference type="Pfam" id="PF00248">
    <property type="entry name" value="Aldo_ket_red"/>
    <property type="match status" value="2"/>
</dbReference>
<organism evidence="4 5">
    <name type="scientific">Morella rubra</name>
    <name type="common">Chinese bayberry</name>
    <dbReference type="NCBI Taxonomy" id="262757"/>
    <lineage>
        <taxon>Eukaryota</taxon>
        <taxon>Viridiplantae</taxon>
        <taxon>Streptophyta</taxon>
        <taxon>Embryophyta</taxon>
        <taxon>Tracheophyta</taxon>
        <taxon>Spermatophyta</taxon>
        <taxon>Magnoliopsida</taxon>
        <taxon>eudicotyledons</taxon>
        <taxon>Gunneridae</taxon>
        <taxon>Pentapetalae</taxon>
        <taxon>rosids</taxon>
        <taxon>fabids</taxon>
        <taxon>Fagales</taxon>
        <taxon>Myricaceae</taxon>
        <taxon>Morella</taxon>
    </lineage>
</organism>